<feature type="domain" description="Carrier" evidence="9">
    <location>
        <begin position="1626"/>
        <end position="1703"/>
    </location>
</feature>
<dbReference type="InterPro" id="IPR009081">
    <property type="entry name" value="PP-bd_ACP"/>
</dbReference>
<dbReference type="PROSITE" id="PS00012">
    <property type="entry name" value="PHOSPHOPANTETHEINE"/>
    <property type="match status" value="1"/>
</dbReference>
<dbReference type="PROSITE" id="PS50075">
    <property type="entry name" value="CARRIER"/>
    <property type="match status" value="1"/>
</dbReference>
<dbReference type="Pfam" id="PF16073">
    <property type="entry name" value="SAT"/>
    <property type="match status" value="1"/>
</dbReference>
<feature type="domain" description="PKS/mFAS DH" evidence="11">
    <location>
        <begin position="1264"/>
        <end position="1578"/>
    </location>
</feature>
<keyword evidence="13" id="KW-1185">Reference proteome</keyword>
<keyword evidence="5" id="KW-0808">Transferase</keyword>
<dbReference type="PROSITE" id="PS52004">
    <property type="entry name" value="KS3_2"/>
    <property type="match status" value="1"/>
</dbReference>
<evidence type="ECO:0000256" key="7">
    <source>
        <dbReference type="PROSITE-ProRule" id="PRU01363"/>
    </source>
</evidence>
<reference evidence="12 13" key="1">
    <citation type="submission" date="2015-02" db="EMBL/GenBank/DDBJ databases">
        <title>Draft Genome Sequences of Two Closely-Related Aflatoxigenic Aspergillus Species Obtained from the Cote d'Ivoire.</title>
        <authorList>
            <person name="Moore G.G."/>
            <person name="Beltz S.B."/>
            <person name="Mack B.M."/>
        </authorList>
    </citation>
    <scope>NUCLEOTIDE SEQUENCE [LARGE SCALE GENOMIC DNA]</scope>
    <source>
        <strain evidence="12 13">SRRC1468</strain>
    </source>
</reference>
<dbReference type="GO" id="GO:0031177">
    <property type="term" value="F:phosphopantetheine binding"/>
    <property type="evidence" value="ECO:0007669"/>
    <property type="project" value="InterPro"/>
</dbReference>
<evidence type="ECO:0000259" key="11">
    <source>
        <dbReference type="PROSITE" id="PS52019"/>
    </source>
</evidence>
<dbReference type="SMART" id="SM00825">
    <property type="entry name" value="PKS_KS"/>
    <property type="match status" value="1"/>
</dbReference>
<keyword evidence="6" id="KW-0511">Multifunctional enzyme</keyword>
<evidence type="ECO:0000256" key="5">
    <source>
        <dbReference type="ARBA" id="ARBA00022679"/>
    </source>
</evidence>
<dbReference type="InterPro" id="IPR014031">
    <property type="entry name" value="Ketoacyl_synth_C"/>
</dbReference>
<dbReference type="EMBL" id="JZBS01003118">
    <property type="protein sequence ID" value="KKK16042.1"/>
    <property type="molecule type" value="Genomic_DNA"/>
</dbReference>
<dbReference type="InterPro" id="IPR036736">
    <property type="entry name" value="ACP-like_sf"/>
</dbReference>
<dbReference type="InterPro" id="IPR018201">
    <property type="entry name" value="Ketoacyl_synth_AS"/>
</dbReference>
<dbReference type="Gene3D" id="3.40.50.150">
    <property type="entry name" value="Vaccinia Virus protein VP39"/>
    <property type="match status" value="1"/>
</dbReference>
<dbReference type="SMART" id="SM00827">
    <property type="entry name" value="PKS_AT"/>
    <property type="match status" value="1"/>
</dbReference>
<evidence type="ECO:0000313" key="12">
    <source>
        <dbReference type="EMBL" id="KKK16042.1"/>
    </source>
</evidence>
<evidence type="ECO:0000256" key="6">
    <source>
        <dbReference type="ARBA" id="ARBA00023268"/>
    </source>
</evidence>
<dbReference type="GO" id="GO:0032259">
    <property type="term" value="P:methylation"/>
    <property type="evidence" value="ECO:0007669"/>
    <property type="project" value="UniProtKB-KW"/>
</dbReference>
<dbReference type="InterPro" id="IPR014043">
    <property type="entry name" value="Acyl_transferase_dom"/>
</dbReference>
<dbReference type="SMART" id="SM00823">
    <property type="entry name" value="PKS_PP"/>
    <property type="match status" value="1"/>
</dbReference>
<feature type="domain" description="Ketosynthase family 3 (KS3)" evidence="10">
    <location>
        <begin position="375"/>
        <end position="773"/>
    </location>
</feature>
<dbReference type="InterPro" id="IPR049900">
    <property type="entry name" value="PKS_mFAS_DH"/>
</dbReference>
<dbReference type="Proteomes" id="UP000034291">
    <property type="component" value="Unassembled WGS sequence"/>
</dbReference>
<dbReference type="Pfam" id="PF02801">
    <property type="entry name" value="Ketoacyl-synt_C"/>
    <property type="match status" value="1"/>
</dbReference>
<evidence type="ECO:0000256" key="1">
    <source>
        <dbReference type="ARBA" id="ARBA00005179"/>
    </source>
</evidence>
<evidence type="ECO:0000313" key="13">
    <source>
        <dbReference type="Proteomes" id="UP000034291"/>
    </source>
</evidence>
<dbReference type="InterPro" id="IPR006162">
    <property type="entry name" value="Ppantetheine_attach_site"/>
</dbReference>
<dbReference type="InterPro" id="IPR020841">
    <property type="entry name" value="PKS_Beta-ketoAc_synthase_dom"/>
</dbReference>
<dbReference type="InterPro" id="IPR020806">
    <property type="entry name" value="PKS_PP-bd"/>
</dbReference>
<dbReference type="PANTHER" id="PTHR43775:SF21">
    <property type="entry name" value="NON-REDUCING POLYKETIDE SYNTHASE AUSA-RELATED"/>
    <property type="match status" value="1"/>
</dbReference>
<dbReference type="Pfam" id="PF00109">
    <property type="entry name" value="ketoacyl-synt"/>
    <property type="match status" value="1"/>
</dbReference>
<dbReference type="PROSITE" id="PS00606">
    <property type="entry name" value="KS3_1"/>
    <property type="match status" value="1"/>
</dbReference>
<dbReference type="Gene3D" id="1.10.1200.10">
    <property type="entry name" value="ACP-like"/>
    <property type="match status" value="1"/>
</dbReference>
<dbReference type="InterPro" id="IPR050091">
    <property type="entry name" value="PKS_NRPS_Biosynth_Enz"/>
</dbReference>
<dbReference type="CDD" id="cd02440">
    <property type="entry name" value="AdoMet_MTases"/>
    <property type="match status" value="1"/>
</dbReference>
<dbReference type="InterPro" id="IPR001227">
    <property type="entry name" value="Ac_transferase_dom_sf"/>
</dbReference>
<dbReference type="Gene3D" id="3.30.70.3290">
    <property type="match status" value="1"/>
</dbReference>
<dbReference type="GO" id="GO:0006633">
    <property type="term" value="P:fatty acid biosynthetic process"/>
    <property type="evidence" value="ECO:0007669"/>
    <property type="project" value="InterPro"/>
</dbReference>
<dbReference type="SUPFAM" id="SSF53335">
    <property type="entry name" value="S-adenosyl-L-methionine-dependent methyltransferases"/>
    <property type="match status" value="1"/>
</dbReference>
<feature type="region of interest" description="N-terminal hotdog fold" evidence="7">
    <location>
        <begin position="1264"/>
        <end position="1401"/>
    </location>
</feature>
<proteinExistence type="predicted"/>
<dbReference type="SUPFAM" id="SSF55048">
    <property type="entry name" value="Probable ACP-binding domain of malonyl-CoA ACP transacylase"/>
    <property type="match status" value="1"/>
</dbReference>
<keyword evidence="2" id="KW-0596">Phosphopantetheine</keyword>
<dbReference type="SUPFAM" id="SSF52151">
    <property type="entry name" value="FabD/lysophospholipase-like"/>
    <property type="match status" value="2"/>
</dbReference>
<dbReference type="InterPro" id="IPR042104">
    <property type="entry name" value="PKS_dehydratase_sf"/>
</dbReference>
<evidence type="ECO:0000256" key="4">
    <source>
        <dbReference type="ARBA" id="ARBA00022603"/>
    </source>
</evidence>
<dbReference type="Gene3D" id="3.40.47.10">
    <property type="match status" value="1"/>
</dbReference>
<dbReference type="GO" id="GO:0044550">
    <property type="term" value="P:secondary metabolite biosynthetic process"/>
    <property type="evidence" value="ECO:0007669"/>
    <property type="project" value="TreeGrafter"/>
</dbReference>
<comment type="caution">
    <text evidence="12">The sequence shown here is derived from an EMBL/GenBank/DDBJ whole genome shotgun (WGS) entry which is preliminary data.</text>
</comment>
<evidence type="ECO:0000256" key="3">
    <source>
        <dbReference type="ARBA" id="ARBA00022553"/>
    </source>
</evidence>
<dbReference type="InterPro" id="IPR041068">
    <property type="entry name" value="HTH_51"/>
</dbReference>
<dbReference type="InterPro" id="IPR029063">
    <property type="entry name" value="SAM-dependent_MTases_sf"/>
</dbReference>
<feature type="active site" description="Proton acceptor; for dehydratase activity" evidence="7">
    <location>
        <position position="1298"/>
    </location>
</feature>
<evidence type="ECO:0000256" key="2">
    <source>
        <dbReference type="ARBA" id="ARBA00022450"/>
    </source>
</evidence>
<keyword evidence="3" id="KW-0597">Phosphoprotein</keyword>
<comment type="pathway">
    <text evidence="1">Secondary metabolite biosynthesis.</text>
</comment>
<dbReference type="OrthoDB" id="429813at2759"/>
<accession>A0A0F8WXE6</accession>
<dbReference type="PANTHER" id="PTHR43775">
    <property type="entry name" value="FATTY ACID SYNTHASE"/>
    <property type="match status" value="1"/>
</dbReference>
<dbReference type="InterPro" id="IPR016039">
    <property type="entry name" value="Thiolase-like"/>
</dbReference>
<keyword evidence="4" id="KW-0489">Methyltransferase</keyword>
<dbReference type="Gene3D" id="3.10.129.110">
    <property type="entry name" value="Polyketide synthase dehydratase"/>
    <property type="match status" value="1"/>
</dbReference>
<sequence length="2118" mass="232297">MGSAVPFPAMLVFGPQCSLPQGEAAEDLRQILVSHPQLEGLRAAVDGLPALWHDLTQADPELRHVPGDTYLRDLVQWMETGDLTCFDHEFNTLSFPLMTLLQIALYVRYLALLQEQHPYERVRKSLEYSGVHGFCLGFLSAAAVAQAETEADLAVSAAVSIRLAVCVGAYVDKDSVFAQPVRLTASMAVRWRNEDTTREEVDQLLLKFPQTYVSCVNYESCITVTVPIEQKEQVTNTLQVNGLRVRPVDIQGRFHTATHAYAITKLQEFCCTRQDMQFPALKGPTIPLRSNFTGEIVPGQSLHELALESLLGQTANWYKTIQGAINDLPDVNRTIVFAGFGDSPIPFSLLREKSTHIISLWNKPAAPLPPKNVPPHQTQLADDMTLFAGAESVDEFWKLLLSGKSMATSPPVDRLPLNDLRVQDRADIQCPRGTFWDPEKRLILEVVYQALESSGYFGVGCESNPKDYGCYIGAVANNYYDNVSCHPPTAYSMLGTSRAFFSGRISHQFGFTGPSMTIDTACSSSLVAINAACKSIQHGECSRAIAGGTNVFTSPFDYQNLAAAGFLSPSGPCKPFDASADGYCRGEGVGAVVLKSLDKAIEEGDHILGVIVGSAVNQNDNDSHITVPCSASQTAAYKQVLKLADTNSESVSYVEAHGTGTQVGDPIECQSIRDAFGGPKRDNTLYFGSVKGHIGHTEAAAGVAGLVKVLLMMHHQTIPGQASFSKLNPKIPDLQVDRMAIPGANQPWDASSRLACINSYGAAGSNAVVALREGPKLPAASAQLSRPICRYPLVLSAMSQKSLSMYADEVLKYVASYPTQKEQSRLVADFVFNLTSKANPTLPYTVAESVETLDDLRSILGEVATGSRVFSREEFNKEPRPVVLVFGGQDSEMVGLSKELYARNALFRDHLDACDAELQNLGFGSLQPAIFQSTPIANLTILHAAFFAVQYASAKCWIDCGLKVNAVVGHSFGQLTALCISGCLSMPNALKLVVGRANLMVRHWGPERGSMISVNGSREKVTELVGAVNAQGDNHIEVACYNGPNSHVLVGSTASIELLESVVASNAAFQDSMRLKRLKVTHGFHSKYTEKLLPRLTDLAKSLTWNSPSIYLETCTEEQSMQDLDFRLIPEHTRKPVFFHQAIGRIVQRFPQCTWLEAGHGSSIVQLLRGCLGSSVDADQRVFASPLTAPNSSDLLSGLTLDLWKAGHPVQFWAFHQKQKHEHRFLTMPPYQFEKNQHWLPFIKSVGVPTPTGSSENGLEDVGHEFISFAGYNGSIAGQARFIVDPESERYRMLLNGHITSGQALAPVSLYIELISRAALLLHPDADAYKSHVSRIESLQMKTAIGLDSNKYVVLDLTPVSGDSLAWEFEISSRPKGQLAVETADSSVHTTGVVSLAERKNSKLAQMFKRYEALIGSSRCKEILDHPEAEKMQGKHIYQAIQRLVFFDPMYQGMKSIASVGHEAAGKVMATVNPALAPHERLYDAPLIDGLMQYAGVLVNYFTHPSQDEVMVCLGIDRIETGGNFNPDAHEWNVYAVLTEDTEQTAECDVYVFDGNTGQLVFTFLGFHFMRTLQSVLTRSLRDVNAGQETAADMLLPKLTAGIEPPILTPTSQPFANVNIVSKPLAVATSKRDELLSLINRITDIPLDEILDDSTLDDLGIDSLLVTEVVNEVKTAFGLDIDMNTFLFFPNVKAVYTYLDTQLGVSPSAEISEVSTTLANGTNNGPGKVPGQATANGQSSVDRPGLSHARDAFDEIQHAYDRLAVGTKAVNFWRDAYPRQASLILAYVVEAWAKLGCDLNRLAPGEVLPDVPHLPRHKQLIRQLHRVLEDANLVIENGAGGFIRTSNPIDPTPASQIFTEILDEYPEHANVHKLVQVTGSELAGCLTGEKDGLQLVFGDKVNKKNLDDVYENWPLVRTGTLVLGEYLTTLFSRPDRPGKFRILEIGAGTGGTTKYIVDHLQRHNIPFEYVFTDLSSSLVGAGKRNFKNVPGMEFRVMDIEKDPEAKDLSSFHVVISTNCIHATQNLTHSLTNIRRMLRDDGVVTLVEITRNMFWLDIAVGLFEGWWLFNDGREHAVTNEHLWDQCMRKAGFQDVAWTSGEEPESNTIRIVAGFAQSRE</sequence>
<dbReference type="Pfam" id="PF00698">
    <property type="entry name" value="Acyl_transf_1"/>
    <property type="match status" value="1"/>
</dbReference>
<evidence type="ECO:0000259" key="9">
    <source>
        <dbReference type="PROSITE" id="PS50075"/>
    </source>
</evidence>
<name>A0A0F8WXE6_9EURO</name>
<dbReference type="GO" id="GO:0008168">
    <property type="term" value="F:methyltransferase activity"/>
    <property type="evidence" value="ECO:0007669"/>
    <property type="project" value="UniProtKB-KW"/>
</dbReference>
<dbReference type="InterPro" id="IPR016036">
    <property type="entry name" value="Malonyl_transacylase_ACP-bd"/>
</dbReference>
<dbReference type="Pfam" id="PF08242">
    <property type="entry name" value="Methyltransf_12"/>
    <property type="match status" value="1"/>
</dbReference>
<dbReference type="STRING" id="308745.A0A0F8WXE6"/>
<feature type="active site" description="Proton donor; for dehydratase activity" evidence="7">
    <location>
        <position position="1489"/>
    </location>
</feature>
<feature type="region of interest" description="C-terminal hotdog fold" evidence="7">
    <location>
        <begin position="1429"/>
        <end position="1578"/>
    </location>
</feature>
<gene>
    <name evidence="12" type="ORF">ARAM_004608</name>
</gene>
<dbReference type="InterPro" id="IPR013217">
    <property type="entry name" value="Methyltransf_12"/>
</dbReference>
<evidence type="ECO:0000259" key="10">
    <source>
        <dbReference type="PROSITE" id="PS52004"/>
    </source>
</evidence>
<dbReference type="InterPro" id="IPR032088">
    <property type="entry name" value="SAT"/>
</dbReference>
<dbReference type="SUPFAM" id="SSF53901">
    <property type="entry name" value="Thiolase-like"/>
    <property type="match status" value="1"/>
</dbReference>
<feature type="region of interest" description="Disordered" evidence="8">
    <location>
        <begin position="1718"/>
        <end position="1743"/>
    </location>
</feature>
<dbReference type="InterPro" id="IPR014030">
    <property type="entry name" value="Ketoacyl_synth_N"/>
</dbReference>
<dbReference type="PROSITE" id="PS52019">
    <property type="entry name" value="PKS_MFAS_DH"/>
    <property type="match status" value="1"/>
</dbReference>
<dbReference type="GO" id="GO:0004315">
    <property type="term" value="F:3-oxoacyl-[acyl-carrier-protein] synthase activity"/>
    <property type="evidence" value="ECO:0007669"/>
    <property type="project" value="InterPro"/>
</dbReference>
<dbReference type="CDD" id="cd00833">
    <property type="entry name" value="PKS"/>
    <property type="match status" value="1"/>
</dbReference>
<evidence type="ECO:0000256" key="8">
    <source>
        <dbReference type="SAM" id="MobiDB-lite"/>
    </source>
</evidence>
<dbReference type="Pfam" id="PF00550">
    <property type="entry name" value="PP-binding"/>
    <property type="match status" value="1"/>
</dbReference>
<organism evidence="12 13">
    <name type="scientific">Aspergillus rambellii</name>
    <dbReference type="NCBI Taxonomy" id="308745"/>
    <lineage>
        <taxon>Eukaryota</taxon>
        <taxon>Fungi</taxon>
        <taxon>Dikarya</taxon>
        <taxon>Ascomycota</taxon>
        <taxon>Pezizomycotina</taxon>
        <taxon>Eurotiomycetes</taxon>
        <taxon>Eurotiomycetidae</taxon>
        <taxon>Eurotiales</taxon>
        <taxon>Aspergillaceae</taxon>
        <taxon>Aspergillus</taxon>
        <taxon>Aspergillus subgen. Nidulantes</taxon>
    </lineage>
</organism>
<dbReference type="GO" id="GO:0004312">
    <property type="term" value="F:fatty acid synthase activity"/>
    <property type="evidence" value="ECO:0007669"/>
    <property type="project" value="TreeGrafter"/>
</dbReference>
<dbReference type="Pfam" id="PF18558">
    <property type="entry name" value="HTH_51"/>
    <property type="match status" value="1"/>
</dbReference>
<dbReference type="Gene3D" id="3.40.366.10">
    <property type="entry name" value="Malonyl-Coenzyme A Acyl Carrier Protein, domain 2"/>
    <property type="match status" value="2"/>
</dbReference>
<protein>
    <submittedName>
        <fullName evidence="12">Uncharacterized protein</fullName>
    </submittedName>
</protein>
<dbReference type="SUPFAM" id="SSF47336">
    <property type="entry name" value="ACP-like"/>
    <property type="match status" value="1"/>
</dbReference>
<dbReference type="InterPro" id="IPR016035">
    <property type="entry name" value="Acyl_Trfase/lysoPLipase"/>
</dbReference>